<protein>
    <recommendedName>
        <fullName evidence="4">DUF4283 domain-containing protein</fullName>
    </recommendedName>
</protein>
<evidence type="ECO:0000313" key="3">
    <source>
        <dbReference type="Proteomes" id="UP001454036"/>
    </source>
</evidence>
<evidence type="ECO:0008006" key="4">
    <source>
        <dbReference type="Google" id="ProtNLM"/>
    </source>
</evidence>
<evidence type="ECO:0000256" key="1">
    <source>
        <dbReference type="SAM" id="MobiDB-lite"/>
    </source>
</evidence>
<name>A0AAV3QLS3_LITER</name>
<accession>A0AAV3QLS3</accession>
<gene>
    <name evidence="2" type="ORF">LIER_43666</name>
</gene>
<keyword evidence="3" id="KW-1185">Reference proteome</keyword>
<dbReference type="PANTHER" id="PTHR31286">
    <property type="entry name" value="GLYCINE-RICH CELL WALL STRUCTURAL PROTEIN 1.8-LIKE"/>
    <property type="match status" value="1"/>
</dbReference>
<evidence type="ECO:0000313" key="2">
    <source>
        <dbReference type="EMBL" id="GAA0163941.1"/>
    </source>
</evidence>
<feature type="region of interest" description="Disordered" evidence="1">
    <location>
        <begin position="216"/>
        <end position="236"/>
    </location>
</feature>
<feature type="region of interest" description="Disordered" evidence="1">
    <location>
        <begin position="275"/>
        <end position="295"/>
    </location>
</feature>
<reference evidence="2 3" key="1">
    <citation type="submission" date="2024-01" db="EMBL/GenBank/DDBJ databases">
        <title>The complete chloroplast genome sequence of Lithospermum erythrorhizon: insights into the phylogenetic relationship among Boraginaceae species and the maternal lineages of purple gromwells.</title>
        <authorList>
            <person name="Okada T."/>
            <person name="Watanabe K."/>
        </authorList>
    </citation>
    <scope>NUCLEOTIDE SEQUENCE [LARGE SCALE GENOMIC DNA]</scope>
</reference>
<dbReference type="PANTHER" id="PTHR31286:SF180">
    <property type="entry name" value="OS10G0362600 PROTEIN"/>
    <property type="match status" value="1"/>
</dbReference>
<dbReference type="InterPro" id="IPR040256">
    <property type="entry name" value="At4g02000-like"/>
</dbReference>
<dbReference type="Proteomes" id="UP001454036">
    <property type="component" value="Unassembled WGS sequence"/>
</dbReference>
<dbReference type="EMBL" id="BAABME010037329">
    <property type="protein sequence ID" value="GAA0163941.1"/>
    <property type="molecule type" value="Genomic_DNA"/>
</dbReference>
<sequence>MTFEYTRPSWEDVELKVKDMVPIVTKWGVLSDASRVAYRDQKPSMILLNHGVVLTLTLEVGPSLDIPLRVKFYNVPFEFWNPRGLGKIALKLGKQLYADQITNEYSRATYARILVEVDVRHKPIFDHKVKKPDKKYFTQEVSYENFSKYCYHCKIFKHGWESCNVLKKIDELKNSNGKQVEVEEGTEEGDDMPEPIAQVQSRKRKGKAKVVKPQVVTANGDGGSTSGHVHARGGPPKVAKRVVETMVSLVPPCPIIITTTQVQNEARNGMGMGTLRQNEEERGASDSSYGDDLSESLELSKENRNHAIDMVITCTSSEMIGHAMALYRKKQGGYTGKCD</sequence>
<comment type="caution">
    <text evidence="2">The sequence shown here is derived from an EMBL/GenBank/DDBJ whole genome shotgun (WGS) entry which is preliminary data.</text>
</comment>
<dbReference type="AlphaFoldDB" id="A0AAV3QLS3"/>
<organism evidence="2 3">
    <name type="scientific">Lithospermum erythrorhizon</name>
    <name type="common">Purple gromwell</name>
    <name type="synonym">Lithospermum officinale var. erythrorhizon</name>
    <dbReference type="NCBI Taxonomy" id="34254"/>
    <lineage>
        <taxon>Eukaryota</taxon>
        <taxon>Viridiplantae</taxon>
        <taxon>Streptophyta</taxon>
        <taxon>Embryophyta</taxon>
        <taxon>Tracheophyta</taxon>
        <taxon>Spermatophyta</taxon>
        <taxon>Magnoliopsida</taxon>
        <taxon>eudicotyledons</taxon>
        <taxon>Gunneridae</taxon>
        <taxon>Pentapetalae</taxon>
        <taxon>asterids</taxon>
        <taxon>lamiids</taxon>
        <taxon>Boraginales</taxon>
        <taxon>Boraginaceae</taxon>
        <taxon>Boraginoideae</taxon>
        <taxon>Lithospermeae</taxon>
        <taxon>Lithospermum</taxon>
    </lineage>
</organism>
<proteinExistence type="predicted"/>